<sequence length="182" mass="20937">METLPPSSASSTATQDHPSSLDELSMQEILLFSDSLKDLRNLRSQLYSAAEYFELSYTNDDRKQIVVDTLKDYTIKAVVNAVDHLGSVSYKVNGLLDEKVNEVSGTDVRVSCIEQRLRTCQEFIDHEGFSQQSLVISTPKYHKRYILPGKLRFLLMLFRFSYQTPKNLKELNCWDHCQENAF</sequence>
<dbReference type="PANTHER" id="PTHR10460:SF10">
    <property type="entry name" value="PROTEIN ABIL3"/>
    <property type="match status" value="1"/>
</dbReference>
<protein>
    <submittedName>
        <fullName evidence="5">Protein ABIL3</fullName>
    </submittedName>
</protein>
<dbReference type="AlphaFoldDB" id="A0A1D1XKM1"/>
<dbReference type="EMBL" id="GDJX01025017">
    <property type="protein sequence ID" value="JAT42919.1"/>
    <property type="molecule type" value="Transcribed_RNA"/>
</dbReference>
<evidence type="ECO:0000313" key="6">
    <source>
        <dbReference type="EMBL" id="JAT54358.1"/>
    </source>
</evidence>
<comment type="similarity">
    <text evidence="1">Belongs to the ABI family.</text>
</comment>
<reference evidence="5" key="1">
    <citation type="submission" date="2015-07" db="EMBL/GenBank/DDBJ databases">
        <title>Transcriptome Assembly of Anthurium amnicola.</title>
        <authorList>
            <person name="Suzuki J."/>
        </authorList>
    </citation>
    <scope>NUCLEOTIDE SEQUENCE</scope>
</reference>
<feature type="compositionally biased region" description="Low complexity" evidence="4">
    <location>
        <begin position="1"/>
        <end position="14"/>
    </location>
</feature>
<accession>A0A1D1XKM1</accession>
<comment type="subunit">
    <text evidence="2">Binds SCAR.</text>
</comment>
<name>A0A1D1XKM1_9ARAE</name>
<evidence type="ECO:0000256" key="1">
    <source>
        <dbReference type="ARBA" id="ARBA00010020"/>
    </source>
</evidence>
<dbReference type="EMBL" id="GDJX01013578">
    <property type="protein sequence ID" value="JAT54358.1"/>
    <property type="molecule type" value="Transcribed_RNA"/>
</dbReference>
<gene>
    <name evidence="5" type="primary">ABIL3_6</name>
    <name evidence="6" type="synonym">ABIL3_4</name>
    <name evidence="5" type="ORF">g.70541</name>
    <name evidence="6" type="ORF">g.70545</name>
</gene>
<dbReference type="Gene3D" id="6.10.140.1620">
    <property type="match status" value="1"/>
</dbReference>
<evidence type="ECO:0000313" key="5">
    <source>
        <dbReference type="EMBL" id="JAT42919.1"/>
    </source>
</evidence>
<organism evidence="5">
    <name type="scientific">Anthurium amnicola</name>
    <dbReference type="NCBI Taxonomy" id="1678845"/>
    <lineage>
        <taxon>Eukaryota</taxon>
        <taxon>Viridiplantae</taxon>
        <taxon>Streptophyta</taxon>
        <taxon>Embryophyta</taxon>
        <taxon>Tracheophyta</taxon>
        <taxon>Spermatophyta</taxon>
        <taxon>Magnoliopsida</taxon>
        <taxon>Liliopsida</taxon>
        <taxon>Araceae</taxon>
        <taxon>Pothoideae</taxon>
        <taxon>Potheae</taxon>
        <taxon>Anthurium</taxon>
    </lineage>
</organism>
<proteinExistence type="inferred from homology"/>
<evidence type="ECO:0000256" key="3">
    <source>
        <dbReference type="ARBA" id="ARBA00025223"/>
    </source>
</evidence>
<dbReference type="PANTHER" id="PTHR10460">
    <property type="entry name" value="ABL INTERACTOR FAMILY MEMBER"/>
    <property type="match status" value="1"/>
</dbReference>
<dbReference type="InterPro" id="IPR028457">
    <property type="entry name" value="ABI"/>
</dbReference>
<comment type="function">
    <text evidence="3">Involved in regulation of actin and microtubule organization. Part of a WAVE complex that activates the Arp2/3 complex.</text>
</comment>
<feature type="region of interest" description="Disordered" evidence="4">
    <location>
        <begin position="1"/>
        <end position="20"/>
    </location>
</feature>
<evidence type="ECO:0000256" key="2">
    <source>
        <dbReference type="ARBA" id="ARBA00011513"/>
    </source>
</evidence>
<evidence type="ECO:0000256" key="4">
    <source>
        <dbReference type="SAM" id="MobiDB-lite"/>
    </source>
</evidence>